<organism evidence="2 3">
    <name type="scientific">Kwoniella heveanensis BCC8398</name>
    <dbReference type="NCBI Taxonomy" id="1296120"/>
    <lineage>
        <taxon>Eukaryota</taxon>
        <taxon>Fungi</taxon>
        <taxon>Dikarya</taxon>
        <taxon>Basidiomycota</taxon>
        <taxon>Agaricomycotina</taxon>
        <taxon>Tremellomycetes</taxon>
        <taxon>Tremellales</taxon>
        <taxon>Cryptococcaceae</taxon>
        <taxon>Kwoniella</taxon>
    </lineage>
</organism>
<accession>A0A1B9GNG6</accession>
<feature type="region of interest" description="Disordered" evidence="1">
    <location>
        <begin position="247"/>
        <end position="274"/>
    </location>
</feature>
<evidence type="ECO:0000256" key="1">
    <source>
        <dbReference type="SAM" id="MobiDB-lite"/>
    </source>
</evidence>
<reference evidence="2 3" key="1">
    <citation type="submission" date="2013-07" db="EMBL/GenBank/DDBJ databases">
        <title>The Genome Sequence of Cryptococcus heveanensis BCC8398.</title>
        <authorList>
            <consortium name="The Broad Institute Genome Sequencing Platform"/>
            <person name="Cuomo C."/>
            <person name="Litvintseva A."/>
            <person name="Chen Y."/>
            <person name="Heitman J."/>
            <person name="Sun S."/>
            <person name="Springer D."/>
            <person name="Dromer F."/>
            <person name="Young S.K."/>
            <person name="Zeng Q."/>
            <person name="Gargeya S."/>
            <person name="Fitzgerald M."/>
            <person name="Abouelleil A."/>
            <person name="Alvarado L."/>
            <person name="Berlin A.M."/>
            <person name="Chapman S.B."/>
            <person name="Dewar J."/>
            <person name="Goldberg J."/>
            <person name="Griggs A."/>
            <person name="Gujja S."/>
            <person name="Hansen M."/>
            <person name="Howarth C."/>
            <person name="Imamovic A."/>
            <person name="Larimer J."/>
            <person name="McCowan C."/>
            <person name="Murphy C."/>
            <person name="Pearson M."/>
            <person name="Priest M."/>
            <person name="Roberts A."/>
            <person name="Saif S."/>
            <person name="Shea T."/>
            <person name="Sykes S."/>
            <person name="Wortman J."/>
            <person name="Nusbaum C."/>
            <person name="Birren B."/>
        </authorList>
    </citation>
    <scope>NUCLEOTIDE SEQUENCE [LARGE SCALE GENOMIC DNA]</scope>
    <source>
        <strain evidence="2 3">BCC8398</strain>
    </source>
</reference>
<reference evidence="3" key="2">
    <citation type="submission" date="2013-12" db="EMBL/GenBank/DDBJ databases">
        <title>Evolution of pathogenesis and genome organization in the Tremellales.</title>
        <authorList>
            <person name="Cuomo C."/>
            <person name="Litvintseva A."/>
            <person name="Heitman J."/>
            <person name="Chen Y."/>
            <person name="Sun S."/>
            <person name="Springer D."/>
            <person name="Dromer F."/>
            <person name="Young S."/>
            <person name="Zeng Q."/>
            <person name="Chapman S."/>
            <person name="Gujja S."/>
            <person name="Saif S."/>
            <person name="Birren B."/>
        </authorList>
    </citation>
    <scope>NUCLEOTIDE SEQUENCE [LARGE SCALE GENOMIC DNA]</scope>
    <source>
        <strain evidence="3">BCC8398</strain>
    </source>
</reference>
<evidence type="ECO:0000313" key="2">
    <source>
        <dbReference type="EMBL" id="OCF32541.1"/>
    </source>
</evidence>
<feature type="compositionally biased region" description="Low complexity" evidence="1">
    <location>
        <begin position="256"/>
        <end position="266"/>
    </location>
</feature>
<gene>
    <name evidence="2" type="ORF">I316_05721</name>
</gene>
<dbReference type="EMBL" id="KI669507">
    <property type="protein sequence ID" value="OCF32541.1"/>
    <property type="molecule type" value="Genomic_DNA"/>
</dbReference>
<sequence>MTTRDTDANERRRLRQARANVLFQSAGDFLNAAAQSRNAENLSAPSLSMPARTKVDSNGNYCASEGTRVVYGRVFHATLNGEPVVAVRQHRSLGGTVGYDNVEGLKVYDASVGGDGSITVPGVPLRSLVQHSSTRPRGILLPVPSSIADPSIPAHQDPRFDTASYTNAALSELASSDAYGLQGAKLKGIILGKVDHHIRCKPYNDEFRAESMFEADSVLCFEPTQGTQLGPSEGDVLDTMFRSNRQVTPHASQLPSRASASARISAGDTDDAASDISTVVDTGSAWDDNDSVATEHTLVGRSSSVQITCPEYMVIT</sequence>
<keyword evidence="3" id="KW-1185">Reference proteome</keyword>
<name>A0A1B9GNG6_9TREE</name>
<evidence type="ECO:0000313" key="3">
    <source>
        <dbReference type="Proteomes" id="UP000092666"/>
    </source>
</evidence>
<protein>
    <submittedName>
        <fullName evidence="2">Uncharacterized protein</fullName>
    </submittedName>
</protein>
<proteinExistence type="predicted"/>
<dbReference type="Proteomes" id="UP000092666">
    <property type="component" value="Unassembled WGS sequence"/>
</dbReference>
<dbReference type="AlphaFoldDB" id="A0A1B9GNG6"/>